<name>A0A502I8G2_9PSED</name>
<dbReference type="InterPro" id="IPR057271">
    <property type="entry name" value="YagK_YfjJ_C"/>
</dbReference>
<feature type="domain" description="YagK/YfjJ C-terminal" evidence="1">
    <location>
        <begin position="1"/>
        <end position="67"/>
    </location>
</feature>
<dbReference type="AlphaFoldDB" id="A0A502I8G2"/>
<organism evidence="2 3">
    <name type="scientific">Pseudomonas mandelii</name>
    <dbReference type="NCBI Taxonomy" id="75612"/>
    <lineage>
        <taxon>Bacteria</taxon>
        <taxon>Pseudomonadati</taxon>
        <taxon>Pseudomonadota</taxon>
        <taxon>Gammaproteobacteria</taxon>
        <taxon>Pseudomonadales</taxon>
        <taxon>Pseudomonadaceae</taxon>
        <taxon>Pseudomonas</taxon>
    </lineage>
</organism>
<evidence type="ECO:0000259" key="1">
    <source>
        <dbReference type="Pfam" id="PF11726"/>
    </source>
</evidence>
<comment type="caution">
    <text evidence="2">The sequence shown here is derived from an EMBL/GenBank/DDBJ whole genome shotgun (WGS) entry which is preliminary data.</text>
</comment>
<accession>A0A502I8G2</accession>
<evidence type="ECO:0000313" key="3">
    <source>
        <dbReference type="Proteomes" id="UP000320914"/>
    </source>
</evidence>
<sequence length="69" mass="7990">MIQEAWASALRIPVDDANGLAYIRANAKYHLSQDDSQAMDRYFHRVSYLAKARTKVYGDRHRAFGCSRR</sequence>
<dbReference type="Pfam" id="PF11726">
    <property type="entry name" value="YagK_YfjJ_C"/>
    <property type="match status" value="1"/>
</dbReference>
<reference evidence="2 3" key="1">
    <citation type="journal article" date="2019" name="Environ. Microbiol.">
        <title>Species interactions and distinct microbial communities in high Arctic permafrost affected cryosols are associated with the CH4 and CO2 gas fluxes.</title>
        <authorList>
            <person name="Altshuler I."/>
            <person name="Hamel J."/>
            <person name="Turney S."/>
            <person name="Magnuson E."/>
            <person name="Levesque R."/>
            <person name="Greer C."/>
            <person name="Whyte L.G."/>
        </authorList>
    </citation>
    <scope>NUCLEOTIDE SEQUENCE [LARGE SCALE GENOMIC DNA]</scope>
    <source>
        <strain evidence="2 3">OWC5</strain>
    </source>
</reference>
<evidence type="ECO:0000313" key="2">
    <source>
        <dbReference type="EMBL" id="TPG83207.1"/>
    </source>
</evidence>
<dbReference type="Proteomes" id="UP000320914">
    <property type="component" value="Unassembled WGS sequence"/>
</dbReference>
<protein>
    <submittedName>
        <fullName evidence="2">Inovirus Gp2 family protein</fullName>
    </submittedName>
</protein>
<dbReference type="RefSeq" id="WP_140679581.1">
    <property type="nucleotide sequence ID" value="NZ_RCZA01000006.1"/>
</dbReference>
<proteinExistence type="predicted"/>
<gene>
    <name evidence="2" type="ORF">EAH74_15150</name>
</gene>
<dbReference type="EMBL" id="RCZA01000006">
    <property type="protein sequence ID" value="TPG83207.1"/>
    <property type="molecule type" value="Genomic_DNA"/>
</dbReference>